<dbReference type="InterPro" id="IPR057666">
    <property type="entry name" value="DrpA_SLOG"/>
</dbReference>
<dbReference type="OrthoDB" id="9785707at2"/>
<protein>
    <submittedName>
        <fullName evidence="4">DNA processing protein</fullName>
    </submittedName>
    <submittedName>
        <fullName evidence="3">DNA protecting protein DprA</fullName>
    </submittedName>
</protein>
<dbReference type="EMBL" id="LSFY01000001">
    <property type="protein sequence ID" value="KXZ39960.1"/>
    <property type="molecule type" value="Genomic_DNA"/>
</dbReference>
<reference evidence="4 6" key="2">
    <citation type="submission" date="2016-11" db="EMBL/GenBank/DDBJ databases">
        <authorList>
            <person name="Varghese N."/>
            <person name="Submissions S."/>
        </authorList>
    </citation>
    <scope>NUCLEOTIDE SEQUENCE [LARGE SCALE GENOMIC DNA]</scope>
    <source>
        <strain evidence="4 6">DSM 7308</strain>
    </source>
</reference>
<sequence>MDRSDTYLLLWHIKGIGYKTIRKLEEYLDFQIENIWNINVSEIHKIPNISSKIKESIVQYRSLCYLDKIKEDLLKNNIQYITIDDDKYPKKLKNIYDPPYVIFISGNEKILDEFSIAMVGSRKATGYGIWCAKKISEELSNLGINIVSGLAIGIDYYSHVGALNGKANTIAVLGSSIDRPYPKENIKLMRKIIENKGAVISEYPLNSMPKPAYFPMRNRIISGIADGVLVVEAAQKSGALITVDYALEQGKNVFAIPGNINSFMSSGCNKIIKEGAKLVTSTEDIICEYDITLHKNLTDKNNLNIESDENIIISILKKYGSLHVDTILQHTNMNIKDILGILNILEIKGEVLEIGNKIYTINT</sequence>
<comment type="similarity">
    <text evidence="1">Belongs to the DprA/Smf family.</text>
</comment>
<evidence type="ECO:0000313" key="6">
    <source>
        <dbReference type="Proteomes" id="UP000323392"/>
    </source>
</evidence>
<dbReference type="PANTHER" id="PTHR43022:SF1">
    <property type="entry name" value="PROTEIN SMF"/>
    <property type="match status" value="1"/>
</dbReference>
<evidence type="ECO:0000259" key="2">
    <source>
        <dbReference type="Pfam" id="PF02481"/>
    </source>
</evidence>
<dbReference type="SUPFAM" id="SSF102405">
    <property type="entry name" value="MCP/YpsA-like"/>
    <property type="match status" value="1"/>
</dbReference>
<name>A0A150FSF1_CLOPD</name>
<dbReference type="GO" id="GO:0009294">
    <property type="term" value="P:DNA-mediated transformation"/>
    <property type="evidence" value="ECO:0007669"/>
    <property type="project" value="InterPro"/>
</dbReference>
<dbReference type="EMBL" id="FRBG01000005">
    <property type="protein sequence ID" value="SHK75560.1"/>
    <property type="molecule type" value="Genomic_DNA"/>
</dbReference>
<evidence type="ECO:0000256" key="1">
    <source>
        <dbReference type="ARBA" id="ARBA00006525"/>
    </source>
</evidence>
<dbReference type="PANTHER" id="PTHR43022">
    <property type="entry name" value="PROTEIN SMF"/>
    <property type="match status" value="1"/>
</dbReference>
<gene>
    <name evidence="3" type="ORF">JWYL7_1035</name>
    <name evidence="4" type="ORF">SAMN05661008_00817</name>
</gene>
<dbReference type="Proteomes" id="UP000323392">
    <property type="component" value="Unassembled WGS sequence"/>
</dbReference>
<dbReference type="InterPro" id="IPR010994">
    <property type="entry name" value="RuvA_2-like"/>
</dbReference>
<evidence type="ECO:0000313" key="4">
    <source>
        <dbReference type="EMBL" id="SHK75560.1"/>
    </source>
</evidence>
<dbReference type="SUPFAM" id="SSF47781">
    <property type="entry name" value="RuvA domain 2-like"/>
    <property type="match status" value="1"/>
</dbReference>
<proteinExistence type="inferred from homology"/>
<dbReference type="Pfam" id="PF02481">
    <property type="entry name" value="DNA_processg_A"/>
    <property type="match status" value="1"/>
</dbReference>
<accession>A0A150FSF1</accession>
<reference evidence="3 5" key="1">
    <citation type="submission" date="2016-02" db="EMBL/GenBank/DDBJ databases">
        <title>Draft genome sequence for Clostridium paradoxum JW-YL-7.</title>
        <authorList>
            <person name="Utturkar S.M."/>
            <person name="Lancaster A."/>
            <person name="Poole F.L."/>
            <person name="Adams M.W."/>
            <person name="Brown S.D."/>
        </authorList>
    </citation>
    <scope>NUCLEOTIDE SEQUENCE [LARGE SCALE GENOMIC DNA]</scope>
    <source>
        <strain evidence="3 5">JW-YL-7</strain>
    </source>
</reference>
<feature type="domain" description="Smf/DprA SLOG" evidence="2">
    <location>
        <begin position="80"/>
        <end position="288"/>
    </location>
</feature>
<keyword evidence="6" id="KW-1185">Reference proteome</keyword>
<evidence type="ECO:0000313" key="3">
    <source>
        <dbReference type="EMBL" id="KXZ39960.1"/>
    </source>
</evidence>
<organism evidence="3 5">
    <name type="scientific">Alkalithermobacter thermoalcaliphilus JW-YL-7 = DSM 7308</name>
    <dbReference type="NCBI Taxonomy" id="1121328"/>
    <lineage>
        <taxon>Bacteria</taxon>
        <taxon>Bacillati</taxon>
        <taxon>Bacillota</taxon>
        <taxon>Clostridia</taxon>
        <taxon>Peptostreptococcales</taxon>
        <taxon>Tepidibacteraceae</taxon>
        <taxon>Alkalithermobacter</taxon>
    </lineage>
</organism>
<evidence type="ECO:0000313" key="5">
    <source>
        <dbReference type="Proteomes" id="UP000092605"/>
    </source>
</evidence>
<dbReference type="InterPro" id="IPR003488">
    <property type="entry name" value="DprA"/>
</dbReference>
<dbReference type="PATRIC" id="fig|1121328.3.peg.1042"/>
<dbReference type="Gene3D" id="3.40.50.450">
    <property type="match status" value="1"/>
</dbReference>
<dbReference type="STRING" id="1121328.JWYL7_1035"/>
<dbReference type="Proteomes" id="UP000092605">
    <property type="component" value="Unassembled WGS sequence"/>
</dbReference>
<dbReference type="NCBIfam" id="TIGR00732">
    <property type="entry name" value="dprA"/>
    <property type="match status" value="1"/>
</dbReference>
<comment type="caution">
    <text evidence="3">The sequence shown here is derived from an EMBL/GenBank/DDBJ whole genome shotgun (WGS) entry which is preliminary data.</text>
</comment>
<dbReference type="AlphaFoldDB" id="A0A150FSF1"/>
<dbReference type="RefSeq" id="WP_066070028.1">
    <property type="nucleotide sequence ID" value="NZ_FRBG01000005.1"/>
</dbReference>